<dbReference type="GO" id="GO:0004617">
    <property type="term" value="F:phosphoglycerate dehydrogenase activity"/>
    <property type="evidence" value="ECO:0007669"/>
    <property type="project" value="UniProtKB-UniRule"/>
</dbReference>
<comment type="catalytic activity">
    <reaction evidence="10 11">
        <text>(2R)-3-phosphoglycerate + NAD(+) = 3-phosphooxypyruvate + NADH + H(+)</text>
        <dbReference type="Rhea" id="RHEA:12641"/>
        <dbReference type="ChEBI" id="CHEBI:15378"/>
        <dbReference type="ChEBI" id="CHEBI:18110"/>
        <dbReference type="ChEBI" id="CHEBI:57540"/>
        <dbReference type="ChEBI" id="CHEBI:57945"/>
        <dbReference type="ChEBI" id="CHEBI:58272"/>
        <dbReference type="EC" id="1.1.1.95"/>
    </reaction>
</comment>
<dbReference type="InterPro" id="IPR006140">
    <property type="entry name" value="D-isomer_DH_NAD-bd"/>
</dbReference>
<dbReference type="InterPro" id="IPR029009">
    <property type="entry name" value="ASB_dom_sf"/>
</dbReference>
<keyword evidence="8 11" id="KW-0718">Serine biosynthesis</keyword>
<comment type="function">
    <text evidence="1">Catalyzes the reversible oxidation of 3-phospho-D-glycerate to 3-phosphonooxypyruvate, the first step of the phosphorylated L-serine biosynthesis pathway. Also catalyzes the reversible oxidation of 2-hydroxyglutarate to 2-oxoglutarate.</text>
</comment>
<dbReference type="InterPro" id="IPR006236">
    <property type="entry name" value="PGDH"/>
</dbReference>
<evidence type="ECO:0000313" key="13">
    <source>
        <dbReference type="EMBL" id="AKU89879.1"/>
    </source>
</evidence>
<evidence type="ECO:0000256" key="2">
    <source>
        <dbReference type="ARBA" id="ARBA00005216"/>
    </source>
</evidence>
<dbReference type="Proteomes" id="UP000055590">
    <property type="component" value="Chromosome"/>
</dbReference>
<evidence type="ECO:0000256" key="8">
    <source>
        <dbReference type="ARBA" id="ARBA00023299"/>
    </source>
</evidence>
<dbReference type="InterPro" id="IPR029753">
    <property type="entry name" value="D-isomer_DH_CS"/>
</dbReference>
<evidence type="ECO:0000256" key="3">
    <source>
        <dbReference type="ARBA" id="ARBA00005854"/>
    </source>
</evidence>
<name>A0A0K1P9U0_9BACT</name>
<dbReference type="PATRIC" id="fig|1391653.3.peg.278"/>
<dbReference type="PROSITE" id="PS00670">
    <property type="entry name" value="D_2_HYDROXYACID_DH_2"/>
    <property type="match status" value="1"/>
</dbReference>
<dbReference type="OrthoDB" id="9793626at2"/>
<dbReference type="EMBL" id="CP012332">
    <property type="protein sequence ID" value="AKU89879.1"/>
    <property type="molecule type" value="Genomic_DNA"/>
</dbReference>
<sequence>MAAKVLVSDDLSREGIEILERGGLSVDVKVGLKPEELRAIIGEYDGLAVRSATKVTADLLAAAGKLKVVGRAGVGVDNVDLPAATKRGVIVMNTPGGSSVTVAEQTFAMMLSMFRHVPAATASVKQGKWEKKKFQGREAAGKTLGVIGIGNIGAIVVERARAFGMKVIAHDPFISPEAAAKLGATLVPLEEIWSSSDVISLHVPLTEQTRHIVNAQTLAKMKPGSYLVNAARGGVVDEVALADALKSGHLAGAALDVFEKEPPAADHPLFALDNFVCAPHLGASTQEAQEIVAVQLAEQMVAFFQDGSIKNAVNVPAVSKELLEHLGPWLDLAGRVGAVAGQLAPENASKVTIELTGEVTEHGTKPLTNEILRGLLPFFTQDPVNVVNAPALAKERGLAITEVKKAESPDYASTIGIKLEGASGSIEVVGSVLGKHDLRITRIDRFEIDAVPDGYILVLRNEDVPKIVGKVGSILGDAGVNIGRIHLSRSARSGQAFSMINIDSPASAAVLAELRAVPHVISVTPIQL</sequence>
<dbReference type="NCBIfam" id="TIGR01327">
    <property type="entry name" value="PGDH"/>
    <property type="match status" value="1"/>
</dbReference>
<dbReference type="PANTHER" id="PTHR42789">
    <property type="entry name" value="D-ISOMER SPECIFIC 2-HYDROXYACID DEHYDROGENASE FAMILY PROTEIN (AFU_ORTHOLOGUE AFUA_6G10090)"/>
    <property type="match status" value="1"/>
</dbReference>
<accession>A0A0K1P9U0</accession>
<dbReference type="Pfam" id="PF02826">
    <property type="entry name" value="2-Hacid_dh_C"/>
    <property type="match status" value="1"/>
</dbReference>
<dbReference type="RefSeq" id="WP_050727388.1">
    <property type="nucleotide sequence ID" value="NZ_CP012332.1"/>
</dbReference>
<dbReference type="SUPFAM" id="SSF51735">
    <property type="entry name" value="NAD(P)-binding Rossmann-fold domains"/>
    <property type="match status" value="1"/>
</dbReference>
<dbReference type="Pfam" id="PF00389">
    <property type="entry name" value="2-Hacid_dh"/>
    <property type="match status" value="1"/>
</dbReference>
<comment type="catalytic activity">
    <reaction evidence="9">
        <text>(R)-2-hydroxyglutarate + NAD(+) = 2-oxoglutarate + NADH + H(+)</text>
        <dbReference type="Rhea" id="RHEA:49612"/>
        <dbReference type="ChEBI" id="CHEBI:15378"/>
        <dbReference type="ChEBI" id="CHEBI:15801"/>
        <dbReference type="ChEBI" id="CHEBI:16810"/>
        <dbReference type="ChEBI" id="CHEBI:57540"/>
        <dbReference type="ChEBI" id="CHEBI:57945"/>
        <dbReference type="EC" id="1.1.1.399"/>
    </reaction>
</comment>
<proteinExistence type="inferred from homology"/>
<dbReference type="CDD" id="cd12173">
    <property type="entry name" value="PGDH_4"/>
    <property type="match status" value="1"/>
</dbReference>
<dbReference type="STRING" id="1391653.AKJ08_0266"/>
<dbReference type="SUPFAM" id="SSF55021">
    <property type="entry name" value="ACT-like"/>
    <property type="match status" value="1"/>
</dbReference>
<dbReference type="KEGG" id="vin:AKJ08_0266"/>
<evidence type="ECO:0000256" key="7">
    <source>
        <dbReference type="ARBA" id="ARBA00023027"/>
    </source>
</evidence>
<dbReference type="Gene3D" id="3.30.1330.90">
    <property type="entry name" value="D-3-phosphoglycerate dehydrogenase, domain 3"/>
    <property type="match status" value="1"/>
</dbReference>
<dbReference type="GO" id="GO:0006564">
    <property type="term" value="P:L-serine biosynthetic process"/>
    <property type="evidence" value="ECO:0007669"/>
    <property type="project" value="UniProtKB-UniRule"/>
</dbReference>
<dbReference type="FunFam" id="3.30.1330.90:FF:000003">
    <property type="entry name" value="D-3-phosphoglycerate dehydrogenase"/>
    <property type="match status" value="1"/>
</dbReference>
<evidence type="ECO:0000259" key="12">
    <source>
        <dbReference type="PROSITE" id="PS51671"/>
    </source>
</evidence>
<dbReference type="SUPFAM" id="SSF52283">
    <property type="entry name" value="Formate/glycerate dehydrogenase catalytic domain-like"/>
    <property type="match status" value="1"/>
</dbReference>
<evidence type="ECO:0000256" key="10">
    <source>
        <dbReference type="ARBA" id="ARBA00048731"/>
    </source>
</evidence>
<dbReference type="GO" id="GO:0051287">
    <property type="term" value="F:NAD binding"/>
    <property type="evidence" value="ECO:0007669"/>
    <property type="project" value="UniProtKB-UniRule"/>
</dbReference>
<dbReference type="EC" id="1.1.1.95" evidence="11"/>
<dbReference type="SUPFAM" id="SSF143548">
    <property type="entry name" value="Serine metabolism enzymes domain"/>
    <property type="match status" value="1"/>
</dbReference>
<dbReference type="FunFam" id="3.40.50.720:FF:000021">
    <property type="entry name" value="D-3-phosphoglycerate dehydrogenase"/>
    <property type="match status" value="1"/>
</dbReference>
<dbReference type="AlphaFoldDB" id="A0A0K1P9U0"/>
<dbReference type="InterPro" id="IPR045865">
    <property type="entry name" value="ACT-like_dom_sf"/>
</dbReference>
<dbReference type="InterPro" id="IPR002912">
    <property type="entry name" value="ACT_dom"/>
</dbReference>
<keyword evidence="14" id="KW-1185">Reference proteome</keyword>
<dbReference type="CDD" id="cd04902">
    <property type="entry name" value="ACT_3PGDH-xct"/>
    <property type="match status" value="1"/>
</dbReference>
<organism evidence="13 14">
    <name type="scientific">Vulgatibacter incomptus</name>
    <dbReference type="NCBI Taxonomy" id="1391653"/>
    <lineage>
        <taxon>Bacteria</taxon>
        <taxon>Pseudomonadati</taxon>
        <taxon>Myxococcota</taxon>
        <taxon>Myxococcia</taxon>
        <taxon>Myxococcales</taxon>
        <taxon>Cystobacterineae</taxon>
        <taxon>Vulgatibacteraceae</taxon>
        <taxon>Vulgatibacter</taxon>
    </lineage>
</organism>
<comment type="similarity">
    <text evidence="3 11">Belongs to the D-isomer specific 2-hydroxyacid dehydrogenase family.</text>
</comment>
<evidence type="ECO:0000256" key="1">
    <source>
        <dbReference type="ARBA" id="ARBA00003800"/>
    </source>
</evidence>
<dbReference type="PROSITE" id="PS00671">
    <property type="entry name" value="D_2_HYDROXYACID_DH_3"/>
    <property type="match status" value="1"/>
</dbReference>
<dbReference type="InterPro" id="IPR036291">
    <property type="entry name" value="NAD(P)-bd_dom_sf"/>
</dbReference>
<evidence type="ECO:0000256" key="11">
    <source>
        <dbReference type="RuleBase" id="RU363003"/>
    </source>
</evidence>
<keyword evidence="7 11" id="KW-0520">NAD</keyword>
<dbReference type="PANTHER" id="PTHR42789:SF1">
    <property type="entry name" value="D-ISOMER SPECIFIC 2-HYDROXYACID DEHYDROGENASE FAMILY PROTEIN (AFU_ORTHOLOGUE AFUA_6G10090)"/>
    <property type="match status" value="1"/>
</dbReference>
<evidence type="ECO:0000256" key="5">
    <source>
        <dbReference type="ARBA" id="ARBA00022605"/>
    </source>
</evidence>
<protein>
    <recommendedName>
        <fullName evidence="4 11">D-3-phosphoglycerate dehydrogenase</fullName>
        <ecNumber evidence="11">1.1.1.95</ecNumber>
    </recommendedName>
</protein>
<comment type="pathway">
    <text evidence="2 11">Amino-acid biosynthesis; L-serine biosynthesis; L-serine from 3-phospho-D-glycerate: step 1/3.</text>
</comment>
<dbReference type="InterPro" id="IPR029752">
    <property type="entry name" value="D-isomer_DH_CS1"/>
</dbReference>
<gene>
    <name evidence="13" type="ORF">AKJ08_0266</name>
</gene>
<dbReference type="UniPathway" id="UPA00135">
    <property type="reaction ID" value="UER00196"/>
</dbReference>
<keyword evidence="5 11" id="KW-0028">Amino-acid biosynthesis</keyword>
<dbReference type="Pfam" id="PF01842">
    <property type="entry name" value="ACT"/>
    <property type="match status" value="1"/>
</dbReference>
<dbReference type="InterPro" id="IPR006139">
    <property type="entry name" value="D-isomer_2_OHA_DH_cat_dom"/>
</dbReference>
<dbReference type="InterPro" id="IPR045626">
    <property type="entry name" value="PGDH_ASB_dom"/>
</dbReference>
<dbReference type="InterPro" id="IPR050857">
    <property type="entry name" value="D-2-hydroxyacid_DH"/>
</dbReference>
<feature type="domain" description="ACT" evidence="12">
    <location>
        <begin position="456"/>
        <end position="528"/>
    </location>
</feature>
<dbReference type="Gene3D" id="3.40.50.720">
    <property type="entry name" value="NAD(P)-binding Rossmann-like Domain"/>
    <property type="match status" value="2"/>
</dbReference>
<dbReference type="Pfam" id="PF19304">
    <property type="entry name" value="PGDH_inter"/>
    <property type="match status" value="1"/>
</dbReference>
<evidence type="ECO:0000256" key="4">
    <source>
        <dbReference type="ARBA" id="ARBA00021582"/>
    </source>
</evidence>
<evidence type="ECO:0000256" key="9">
    <source>
        <dbReference type="ARBA" id="ARBA00048126"/>
    </source>
</evidence>
<dbReference type="Gene3D" id="3.30.70.260">
    <property type="match status" value="1"/>
</dbReference>
<reference evidence="13 14" key="1">
    <citation type="submission" date="2015-08" db="EMBL/GenBank/DDBJ databases">
        <authorList>
            <person name="Babu N.S."/>
            <person name="Beckwith C.J."/>
            <person name="Beseler K.G."/>
            <person name="Brison A."/>
            <person name="Carone J.V."/>
            <person name="Caskin T.P."/>
            <person name="Diamond M."/>
            <person name="Durham M.E."/>
            <person name="Foxe J.M."/>
            <person name="Go M."/>
            <person name="Henderson B.A."/>
            <person name="Jones I.B."/>
            <person name="McGettigan J.A."/>
            <person name="Micheletti S.J."/>
            <person name="Nasrallah M.E."/>
            <person name="Ortiz D."/>
            <person name="Piller C.R."/>
            <person name="Privatt S.R."/>
            <person name="Schneider S.L."/>
            <person name="Sharp S."/>
            <person name="Smith T.C."/>
            <person name="Stanton J.D."/>
            <person name="Ullery H.E."/>
            <person name="Wilson R.J."/>
            <person name="Serrano M.G."/>
            <person name="Buck G."/>
            <person name="Lee V."/>
            <person name="Wang Y."/>
            <person name="Carvalho R."/>
            <person name="Voegtly L."/>
            <person name="Shi R."/>
            <person name="Duckworth R."/>
            <person name="Johnson A."/>
            <person name="Loviza R."/>
            <person name="Walstead R."/>
            <person name="Shah Z."/>
            <person name="Kiflezghi M."/>
            <person name="Wade K."/>
            <person name="Ball S.L."/>
            <person name="Bradley K.W."/>
            <person name="Asai D.J."/>
            <person name="Bowman C.A."/>
            <person name="Russell D.A."/>
            <person name="Pope W.H."/>
            <person name="Jacobs-Sera D."/>
            <person name="Hendrix R.W."/>
            <person name="Hatfull G.F."/>
        </authorList>
    </citation>
    <scope>NUCLEOTIDE SEQUENCE [LARGE SCALE GENOMIC DNA]</scope>
    <source>
        <strain evidence="13 14">DSM 27710</strain>
    </source>
</reference>
<dbReference type="PROSITE" id="PS51671">
    <property type="entry name" value="ACT"/>
    <property type="match status" value="1"/>
</dbReference>
<dbReference type="PROSITE" id="PS00065">
    <property type="entry name" value="D_2_HYDROXYACID_DH_1"/>
    <property type="match status" value="1"/>
</dbReference>
<keyword evidence="6 11" id="KW-0560">Oxidoreductase</keyword>
<evidence type="ECO:0000313" key="14">
    <source>
        <dbReference type="Proteomes" id="UP000055590"/>
    </source>
</evidence>
<evidence type="ECO:0000256" key="6">
    <source>
        <dbReference type="ARBA" id="ARBA00023002"/>
    </source>
</evidence>